<gene>
    <name evidence="6" type="ORF">H0A72_02525</name>
</gene>
<dbReference type="GO" id="GO:0046872">
    <property type="term" value="F:metal ion binding"/>
    <property type="evidence" value="ECO:0007669"/>
    <property type="project" value="UniProtKB-KW"/>
</dbReference>
<comment type="caution">
    <text evidence="6">The sequence shown here is derived from an EMBL/GenBank/DDBJ whole genome shotgun (WGS) entry which is preliminary data.</text>
</comment>
<dbReference type="AlphaFoldDB" id="A0A853G159"/>
<dbReference type="Pfam" id="PF24827">
    <property type="entry name" value="AstE_AspA_cat"/>
    <property type="match status" value="1"/>
</dbReference>
<dbReference type="Proteomes" id="UP000559809">
    <property type="component" value="Unassembled WGS sequence"/>
</dbReference>
<evidence type="ECO:0000256" key="4">
    <source>
        <dbReference type="ARBA" id="ARBA00022833"/>
    </source>
</evidence>
<proteinExistence type="predicted"/>
<evidence type="ECO:0000256" key="3">
    <source>
        <dbReference type="ARBA" id="ARBA00022801"/>
    </source>
</evidence>
<comment type="cofactor">
    <cofactor evidence="1">
        <name>Zn(2+)</name>
        <dbReference type="ChEBI" id="CHEBI:29105"/>
    </cofactor>
</comment>
<dbReference type="Gene3D" id="3.40.630.10">
    <property type="entry name" value="Zn peptidases"/>
    <property type="match status" value="1"/>
</dbReference>
<dbReference type="CDD" id="cd06252">
    <property type="entry name" value="M14_ASTE_ASPA-like"/>
    <property type="match status" value="1"/>
</dbReference>
<evidence type="ECO:0000313" key="7">
    <source>
        <dbReference type="Proteomes" id="UP000559809"/>
    </source>
</evidence>
<evidence type="ECO:0000256" key="1">
    <source>
        <dbReference type="ARBA" id="ARBA00001947"/>
    </source>
</evidence>
<keyword evidence="2" id="KW-0479">Metal-binding</keyword>
<evidence type="ECO:0000256" key="2">
    <source>
        <dbReference type="ARBA" id="ARBA00022723"/>
    </source>
</evidence>
<dbReference type="InterPro" id="IPR055438">
    <property type="entry name" value="AstE_AspA_cat"/>
</dbReference>
<evidence type="ECO:0000259" key="5">
    <source>
        <dbReference type="Pfam" id="PF24827"/>
    </source>
</evidence>
<dbReference type="GO" id="GO:0016811">
    <property type="term" value="F:hydrolase activity, acting on carbon-nitrogen (but not peptide) bonds, in linear amides"/>
    <property type="evidence" value="ECO:0007669"/>
    <property type="project" value="InterPro"/>
</dbReference>
<name>A0A853G159_9BURK</name>
<dbReference type="RefSeq" id="WP_180153466.1">
    <property type="nucleotide sequence ID" value="NZ_JACCEM010000001.1"/>
</dbReference>
<dbReference type="InterPro" id="IPR043795">
    <property type="entry name" value="N-alpha-Ac-DABA-like"/>
</dbReference>
<dbReference type="PANTHER" id="PTHR37326">
    <property type="entry name" value="BLL3975 PROTEIN"/>
    <property type="match status" value="1"/>
</dbReference>
<dbReference type="PIRSF" id="PIRSF039012">
    <property type="entry name" value="ASP"/>
    <property type="match status" value="1"/>
</dbReference>
<protein>
    <submittedName>
        <fullName evidence="6">Succinylglutamate desuccinylase/aspartoacylase family protein</fullName>
    </submittedName>
</protein>
<sequence>MNIVGSPPTGLPLSAGQYGRVSLQIEETSPGKHSGHIILPWSRNESGWGTLRIPFGMVVNGNGPTALLTGANHGDELEGAVALLDFYQSVDVNDIAGAVLLVPMLNYPAFLAGRRLSPIDGGNMNRSFLGRSDGTLTEQIAHFVESELIERAQAVLDIHSGGRTMMFHPFAVSHKLPCELASERARQALLAFGAPIGLVLEELDSRGMLDDAVESRGKLFLSTELGGGGSTTPDSLRIARRGVHNFLAHLGILQADPVPAPQPTRLMTNDASGYLLSQEEGLIEYVADLGDIVNEGQTLARLYDTRSLGGKPKALRAPASGMLIGRLHGGLVRSGDFLALIAIDL</sequence>
<dbReference type="SUPFAM" id="SSF53187">
    <property type="entry name" value="Zn-dependent exopeptidases"/>
    <property type="match status" value="1"/>
</dbReference>
<keyword evidence="3" id="KW-0378">Hydrolase</keyword>
<accession>A0A853G159</accession>
<dbReference type="EMBL" id="JACCEM010000001">
    <property type="protein sequence ID" value="NYT48176.1"/>
    <property type="molecule type" value="Genomic_DNA"/>
</dbReference>
<keyword evidence="4" id="KW-0862">Zinc</keyword>
<dbReference type="GO" id="GO:0016788">
    <property type="term" value="F:hydrolase activity, acting on ester bonds"/>
    <property type="evidence" value="ECO:0007669"/>
    <property type="project" value="InterPro"/>
</dbReference>
<dbReference type="PANTHER" id="PTHR37326:SF1">
    <property type="entry name" value="BLL3975 PROTEIN"/>
    <property type="match status" value="1"/>
</dbReference>
<organism evidence="6 7">
    <name type="scientific">Parapusillimonas granuli</name>
    <dbReference type="NCBI Taxonomy" id="380911"/>
    <lineage>
        <taxon>Bacteria</taxon>
        <taxon>Pseudomonadati</taxon>
        <taxon>Pseudomonadota</taxon>
        <taxon>Betaproteobacteria</taxon>
        <taxon>Burkholderiales</taxon>
        <taxon>Alcaligenaceae</taxon>
        <taxon>Parapusillimonas</taxon>
    </lineage>
</organism>
<keyword evidence="7" id="KW-1185">Reference proteome</keyword>
<reference evidence="6 7" key="1">
    <citation type="submission" date="2020-07" db="EMBL/GenBank/DDBJ databases">
        <title>Taxonomic revisions and descriptions of new bacterial species based on genomic comparisons in the high-G+C-content subgroup of the family Alcaligenaceae.</title>
        <authorList>
            <person name="Szabo A."/>
            <person name="Felfoldi T."/>
        </authorList>
    </citation>
    <scope>NUCLEOTIDE SEQUENCE [LARGE SCALE GENOMIC DNA]</scope>
    <source>
        <strain evidence="6 7">LMG 24012</strain>
    </source>
</reference>
<feature type="domain" description="Succinylglutamate desuccinylase/Aspartoacylase catalytic" evidence="5">
    <location>
        <begin position="62"/>
        <end position="250"/>
    </location>
</feature>
<evidence type="ECO:0000313" key="6">
    <source>
        <dbReference type="EMBL" id="NYT48176.1"/>
    </source>
</evidence>
<dbReference type="InterPro" id="IPR053138">
    <property type="entry name" value="N-alpha-Ac-DABA_deacetylase"/>
</dbReference>